<accession>A0A183NEP1</accession>
<sequence>MLMNINNFMGSIMPKTSTPTKELTGTDYTDGSSGHDMNKTDLLNSYTNTLSSVASSKKRTTSKNISSYNCNRSILKDSETEASVECLSKDESYHKTNYNSSEFLQEYTLINNQENLEANGLKMRLLATLADMIPHDESLSLRLLMSYTIDDQESECVVIDETLCRGGKRNETNNNSFQNCLDKPKSKSGIHEMLLNEKKPILSAISLEHSTSQQSTSNEADALDLSLHNETSDSMDYHIDSLNTKPIKQDYMSQAIIDGVISETKSPCCIPSSLLSSSFVQSNMNSTKALDTVVATTSATNSINQIPLFDTSILALLPLLQQQQQSQQIQPNQQSTNTLAYQNVLNPSSLSLLPTTIPTSMTTISATKSNPITYNYTGMSTNANLLFNQLYPTQLQQNIQQTNNLLTTHLSSIIPKQTETTTTESTSTAVLNTIAGSLTNNAVNTQSLLNTASVIGFPLINPFSLQTNITSTSSTSNNNSITDQFNAFLPSASFLGTTSTSTLSQALLTQSTSSLSSSPSNITSISLGSTNTTATLFNVKDKQTGLIETVGIMPGIKHLNQPIASLINQLTLNASSNNNNNISLKTLSTLSQLFNSNLLTTISTHNSTNHNTTNNNTNSTNFNIVNNLAIPTIVNTHINNNHISLDNGTMNDNELITIEKTHIKSSSSASILSNCSSPLYSLNNHSTDKFSKSNSTKNHKNENMKLSVQQNQQSNTTTTTTNINTTTANSNFLFGRRLVLSRRFICNQCRRNFSSLAELNRHTIEAHNSFRCTICSAHFTQRSNLQRHSLKHVGFKPFTCNLCKKEYYRKDHLVRHIEVTHPTHDPKMNITVHLTSSECLDYLDRLQAGKQSQSPSIHHNQPENKESTSNLGSDVTTNITTTAAAITATTITTGSSSSSIKNSTASDLCNKNSIYKDDLDLMNEESMKIEEATLETPDIEMNGDNDINNSNNDEDIEEQYYSMTDCNEIS</sequence>
<dbReference type="PANTHER" id="PTHR19818:SF139">
    <property type="entry name" value="PAIR-RULE PROTEIN ODD-PAIRED"/>
    <property type="match status" value="1"/>
</dbReference>
<proteinExistence type="predicted"/>
<keyword evidence="3" id="KW-0863">Zinc-finger</keyword>
<dbReference type="GO" id="GO:0045944">
    <property type="term" value="P:positive regulation of transcription by RNA polymerase II"/>
    <property type="evidence" value="ECO:0007669"/>
    <property type="project" value="UniProtKB-ARBA"/>
</dbReference>
<evidence type="ECO:0000313" key="7">
    <source>
        <dbReference type="Proteomes" id="UP000269396"/>
    </source>
</evidence>
<dbReference type="PANTHER" id="PTHR19818">
    <property type="entry name" value="ZINC FINGER PROTEIN ZIC AND GLI"/>
    <property type="match status" value="1"/>
</dbReference>
<dbReference type="PROSITE" id="PS00028">
    <property type="entry name" value="ZINC_FINGER_C2H2_1"/>
    <property type="match status" value="2"/>
</dbReference>
<feature type="compositionally biased region" description="Polar residues" evidence="5">
    <location>
        <begin position="13"/>
        <end position="32"/>
    </location>
</feature>
<feature type="region of interest" description="Disordered" evidence="5">
    <location>
        <begin position="686"/>
        <end position="722"/>
    </location>
</feature>
<dbReference type="AlphaFoldDB" id="A0A183NEP1"/>
<dbReference type="STRING" id="31246.A0A183NEP1"/>
<evidence type="ECO:0000256" key="2">
    <source>
        <dbReference type="ARBA" id="ARBA00022737"/>
    </source>
</evidence>
<feature type="region of interest" description="Disordered" evidence="5">
    <location>
        <begin position="13"/>
        <end position="36"/>
    </location>
</feature>
<evidence type="ECO:0000256" key="3">
    <source>
        <dbReference type="ARBA" id="ARBA00022771"/>
    </source>
</evidence>
<feature type="compositionally biased region" description="Polar residues" evidence="5">
    <location>
        <begin position="850"/>
        <end position="859"/>
    </location>
</feature>
<dbReference type="GO" id="GO:0005634">
    <property type="term" value="C:nucleus"/>
    <property type="evidence" value="ECO:0007669"/>
    <property type="project" value="UniProtKB-ARBA"/>
</dbReference>
<name>A0A183NEP1_9TREM</name>
<organism evidence="6 7">
    <name type="scientific">Schistosoma mattheei</name>
    <dbReference type="NCBI Taxonomy" id="31246"/>
    <lineage>
        <taxon>Eukaryota</taxon>
        <taxon>Metazoa</taxon>
        <taxon>Spiralia</taxon>
        <taxon>Lophotrochozoa</taxon>
        <taxon>Platyhelminthes</taxon>
        <taxon>Trematoda</taxon>
        <taxon>Digenea</taxon>
        <taxon>Strigeidida</taxon>
        <taxon>Schistosomatoidea</taxon>
        <taxon>Schistosomatidae</taxon>
        <taxon>Schistosoma</taxon>
    </lineage>
</organism>
<dbReference type="InterPro" id="IPR036236">
    <property type="entry name" value="Znf_C2H2_sf"/>
</dbReference>
<dbReference type="GO" id="GO:0000978">
    <property type="term" value="F:RNA polymerase II cis-regulatory region sequence-specific DNA binding"/>
    <property type="evidence" value="ECO:0007669"/>
    <property type="project" value="TreeGrafter"/>
</dbReference>
<keyword evidence="4" id="KW-0862">Zinc</keyword>
<dbReference type="PROSITE" id="PS50157">
    <property type="entry name" value="ZINC_FINGER_C2H2_2"/>
    <property type="match status" value="3"/>
</dbReference>
<evidence type="ECO:0000256" key="1">
    <source>
        <dbReference type="ARBA" id="ARBA00022723"/>
    </source>
</evidence>
<dbReference type="InterPro" id="IPR013087">
    <property type="entry name" value="Znf_C2H2_type"/>
</dbReference>
<protein>
    <submittedName>
        <fullName evidence="6">Uncharacterized protein</fullName>
    </submittedName>
</protein>
<evidence type="ECO:0000256" key="5">
    <source>
        <dbReference type="SAM" id="MobiDB-lite"/>
    </source>
</evidence>
<keyword evidence="2" id="KW-0677">Repeat</keyword>
<keyword evidence="7" id="KW-1185">Reference proteome</keyword>
<keyword evidence="1" id="KW-0479">Metal-binding</keyword>
<evidence type="ECO:0000313" key="6">
    <source>
        <dbReference type="EMBL" id="VDO71357.1"/>
    </source>
</evidence>
<dbReference type="GO" id="GO:0000981">
    <property type="term" value="F:DNA-binding transcription factor activity, RNA polymerase II-specific"/>
    <property type="evidence" value="ECO:0007669"/>
    <property type="project" value="TreeGrafter"/>
</dbReference>
<dbReference type="Gene3D" id="3.30.160.60">
    <property type="entry name" value="Classic Zinc Finger"/>
    <property type="match status" value="2"/>
</dbReference>
<gene>
    <name evidence="6" type="ORF">SMTD_LOCUS577</name>
</gene>
<feature type="compositionally biased region" description="Low complexity" evidence="5">
    <location>
        <begin position="709"/>
        <end position="722"/>
    </location>
</feature>
<dbReference type="InterPro" id="IPR050329">
    <property type="entry name" value="GLI_C2H2-zinc-finger"/>
</dbReference>
<dbReference type="EMBL" id="UZAL01000522">
    <property type="protein sequence ID" value="VDO71357.1"/>
    <property type="molecule type" value="Genomic_DNA"/>
</dbReference>
<dbReference type="GO" id="GO:0008270">
    <property type="term" value="F:zinc ion binding"/>
    <property type="evidence" value="ECO:0007669"/>
    <property type="project" value="UniProtKB-KW"/>
</dbReference>
<dbReference type="SMART" id="SM00355">
    <property type="entry name" value="ZnF_C2H2"/>
    <property type="match status" value="3"/>
</dbReference>
<dbReference type="Pfam" id="PF00096">
    <property type="entry name" value="zf-C2H2"/>
    <property type="match status" value="2"/>
</dbReference>
<dbReference type="Proteomes" id="UP000269396">
    <property type="component" value="Unassembled WGS sequence"/>
</dbReference>
<dbReference type="SUPFAM" id="SSF57667">
    <property type="entry name" value="beta-beta-alpha zinc fingers"/>
    <property type="match status" value="1"/>
</dbReference>
<reference evidence="6 7" key="1">
    <citation type="submission" date="2018-11" db="EMBL/GenBank/DDBJ databases">
        <authorList>
            <consortium name="Pathogen Informatics"/>
        </authorList>
    </citation>
    <scope>NUCLEOTIDE SEQUENCE [LARGE SCALE GENOMIC DNA]</scope>
    <source>
        <strain>Denwood</strain>
        <strain evidence="7">Zambia</strain>
    </source>
</reference>
<feature type="region of interest" description="Disordered" evidence="5">
    <location>
        <begin position="850"/>
        <end position="874"/>
    </location>
</feature>
<evidence type="ECO:0000256" key="4">
    <source>
        <dbReference type="ARBA" id="ARBA00022833"/>
    </source>
</evidence>